<proteinExistence type="predicted"/>
<organism evidence="1 2">
    <name type="scientific">Actinophytocola glycyrrhizae</name>
    <dbReference type="NCBI Taxonomy" id="2044873"/>
    <lineage>
        <taxon>Bacteria</taxon>
        <taxon>Bacillati</taxon>
        <taxon>Actinomycetota</taxon>
        <taxon>Actinomycetes</taxon>
        <taxon>Pseudonocardiales</taxon>
        <taxon>Pseudonocardiaceae</taxon>
    </lineage>
</organism>
<evidence type="ECO:0008006" key="3">
    <source>
        <dbReference type="Google" id="ProtNLM"/>
    </source>
</evidence>
<comment type="caution">
    <text evidence="1">The sequence shown here is derived from an EMBL/GenBank/DDBJ whole genome shotgun (WGS) entry which is preliminary data.</text>
</comment>
<evidence type="ECO:0000313" key="1">
    <source>
        <dbReference type="EMBL" id="MFC4857317.1"/>
    </source>
</evidence>
<gene>
    <name evidence="1" type="ORF">ACFPCV_27790</name>
</gene>
<protein>
    <recommendedName>
        <fullName evidence="3">Nucleotidyltransferase-like protein</fullName>
    </recommendedName>
</protein>
<dbReference type="RefSeq" id="WP_378059302.1">
    <property type="nucleotide sequence ID" value="NZ_JBHSIS010000017.1"/>
</dbReference>
<sequence>MMKCAQPMGLWRETVAELAAAEGADAAFVAGSRVVGLGNTSSDVDVYLVGPDLRESRRQLFVEGTRVDVKTLATEWLTSLVGRVLADYPAPDGSRVTDADLTIAVRLLTADIVTDTGCLTNQQQRLRASPLPLRRRIISSWTRIAYSAVEDVAGFRHSADRLDLDAAITAGRRALLAAGKALAAGCGDLHQGDKWVWHQLARSAPVGFPLAEYRRLMHHDTSEGLGELISLVQTSVVAAMTLGWWDVPLAHWPVWTDCGGPLRRAAYSLPCASDRETLIVVPGARVFRVPGETLLIWGLCHGSSPDRVADAAAALGPLVKPWNTVTTRRCHAVLKELADAALITGAHRED</sequence>
<reference evidence="2" key="1">
    <citation type="journal article" date="2019" name="Int. J. Syst. Evol. Microbiol.">
        <title>The Global Catalogue of Microorganisms (GCM) 10K type strain sequencing project: providing services to taxonomists for standard genome sequencing and annotation.</title>
        <authorList>
            <consortium name="The Broad Institute Genomics Platform"/>
            <consortium name="The Broad Institute Genome Sequencing Center for Infectious Disease"/>
            <person name="Wu L."/>
            <person name="Ma J."/>
        </authorList>
    </citation>
    <scope>NUCLEOTIDE SEQUENCE [LARGE SCALE GENOMIC DNA]</scope>
    <source>
        <strain evidence="2">ZS-22-S1</strain>
    </source>
</reference>
<accession>A0ABV9S6H9</accession>
<name>A0ABV9S6H9_9PSEU</name>
<keyword evidence="2" id="KW-1185">Reference proteome</keyword>
<dbReference type="EMBL" id="JBHSIS010000017">
    <property type="protein sequence ID" value="MFC4857317.1"/>
    <property type="molecule type" value="Genomic_DNA"/>
</dbReference>
<evidence type="ECO:0000313" key="2">
    <source>
        <dbReference type="Proteomes" id="UP001595859"/>
    </source>
</evidence>
<dbReference type="Proteomes" id="UP001595859">
    <property type="component" value="Unassembled WGS sequence"/>
</dbReference>